<keyword evidence="5" id="KW-1185">Reference proteome</keyword>
<dbReference type="InterPro" id="IPR050595">
    <property type="entry name" value="Bact_response_regulator"/>
</dbReference>
<dbReference type="OrthoDB" id="9789181at2"/>
<dbReference type="PANTHER" id="PTHR44591:SF3">
    <property type="entry name" value="RESPONSE REGULATORY DOMAIN-CONTAINING PROTEIN"/>
    <property type="match status" value="1"/>
</dbReference>
<name>A0A150X458_9BACT</name>
<accession>A0A150X458</accession>
<dbReference type="Proteomes" id="UP000075606">
    <property type="component" value="Unassembled WGS sequence"/>
</dbReference>
<reference evidence="4 5" key="1">
    <citation type="submission" date="2016-01" db="EMBL/GenBank/DDBJ databases">
        <title>Genome sequencing of Roseivirga spongicola UST030701-084.</title>
        <authorList>
            <person name="Selvaratnam C."/>
            <person name="Thevarajoo S."/>
            <person name="Goh K.M."/>
            <person name="Ee R."/>
            <person name="Chan K.-G."/>
            <person name="Chong C.S."/>
        </authorList>
    </citation>
    <scope>NUCLEOTIDE SEQUENCE [LARGE SCALE GENOMIC DNA]</scope>
    <source>
        <strain evidence="4 5">UST030701-084</strain>
    </source>
</reference>
<organism evidence="4 5">
    <name type="scientific">Roseivirga spongicola</name>
    <dbReference type="NCBI Taxonomy" id="333140"/>
    <lineage>
        <taxon>Bacteria</taxon>
        <taxon>Pseudomonadati</taxon>
        <taxon>Bacteroidota</taxon>
        <taxon>Cytophagia</taxon>
        <taxon>Cytophagales</taxon>
        <taxon>Roseivirgaceae</taxon>
        <taxon>Roseivirga</taxon>
    </lineage>
</organism>
<protein>
    <recommendedName>
        <fullName evidence="3">Response regulatory domain-containing protein</fullName>
    </recommendedName>
</protein>
<dbReference type="InterPro" id="IPR011006">
    <property type="entry name" value="CheY-like_superfamily"/>
</dbReference>
<dbReference type="PROSITE" id="PS50110">
    <property type="entry name" value="RESPONSE_REGULATORY"/>
    <property type="match status" value="1"/>
</dbReference>
<keyword evidence="1" id="KW-0597">Phosphoprotein</keyword>
<dbReference type="SMART" id="SM00448">
    <property type="entry name" value="REC"/>
    <property type="match status" value="1"/>
</dbReference>
<dbReference type="SUPFAM" id="SSF52172">
    <property type="entry name" value="CheY-like"/>
    <property type="match status" value="1"/>
</dbReference>
<proteinExistence type="predicted"/>
<dbReference type="GO" id="GO:0000160">
    <property type="term" value="P:phosphorelay signal transduction system"/>
    <property type="evidence" value="ECO:0007669"/>
    <property type="project" value="InterPro"/>
</dbReference>
<dbReference type="EMBL" id="LRPC01000028">
    <property type="protein sequence ID" value="KYG73506.1"/>
    <property type="molecule type" value="Genomic_DNA"/>
</dbReference>
<dbReference type="AlphaFoldDB" id="A0A150X458"/>
<evidence type="ECO:0000256" key="1">
    <source>
        <dbReference type="ARBA" id="ARBA00022553"/>
    </source>
</evidence>
<dbReference type="Pfam" id="PF00072">
    <property type="entry name" value="Response_reg"/>
    <property type="match status" value="1"/>
</dbReference>
<evidence type="ECO:0000259" key="3">
    <source>
        <dbReference type="PROSITE" id="PS50110"/>
    </source>
</evidence>
<dbReference type="PANTHER" id="PTHR44591">
    <property type="entry name" value="STRESS RESPONSE REGULATOR PROTEIN 1"/>
    <property type="match status" value="1"/>
</dbReference>
<feature type="domain" description="Response regulatory" evidence="3">
    <location>
        <begin position="3"/>
        <end position="119"/>
    </location>
</feature>
<evidence type="ECO:0000313" key="4">
    <source>
        <dbReference type="EMBL" id="KYG73506.1"/>
    </source>
</evidence>
<gene>
    <name evidence="4" type="ORF">AWW68_12490</name>
</gene>
<comment type="caution">
    <text evidence="4">The sequence shown here is derived from an EMBL/GenBank/DDBJ whole genome shotgun (WGS) entry which is preliminary data.</text>
</comment>
<comment type="caution">
    <text evidence="2">Lacks conserved residue(s) required for the propagation of feature annotation.</text>
</comment>
<dbReference type="InterPro" id="IPR001789">
    <property type="entry name" value="Sig_transdc_resp-reg_receiver"/>
</dbReference>
<evidence type="ECO:0000313" key="5">
    <source>
        <dbReference type="Proteomes" id="UP000075606"/>
    </source>
</evidence>
<evidence type="ECO:0000256" key="2">
    <source>
        <dbReference type="PROSITE-ProRule" id="PRU00169"/>
    </source>
</evidence>
<dbReference type="Gene3D" id="3.40.50.2300">
    <property type="match status" value="1"/>
</dbReference>
<dbReference type="RefSeq" id="WP_068221895.1">
    <property type="nucleotide sequence ID" value="NZ_LRPC01000028.1"/>
</dbReference>
<dbReference type="STRING" id="333140.AWW68_12490"/>
<sequence>MESILVIESSYMMRLFLINYLDKNFDVTAVESPTEAHELLEKKWRPDAVISNFYGNKSLERKPFVDLIAELEGRGIPLLVLTDQDKSDQRIETLKLGAKDSVSKPFNPVELQLRIMSSMGLKGRDKMKRVA</sequence>